<evidence type="ECO:0000313" key="2">
    <source>
        <dbReference type="Proteomes" id="UP000051574"/>
    </source>
</evidence>
<dbReference type="OrthoDB" id="5072at2759"/>
<gene>
    <name evidence="1" type="ORF">AMK59_8635</name>
</gene>
<dbReference type="EMBL" id="LJIG01022834">
    <property type="protein sequence ID" value="KRT78473.1"/>
    <property type="molecule type" value="Genomic_DNA"/>
</dbReference>
<protein>
    <submittedName>
        <fullName evidence="1">Uncharacterized protein</fullName>
    </submittedName>
</protein>
<feature type="non-terminal residue" evidence="1">
    <location>
        <position position="104"/>
    </location>
</feature>
<dbReference type="Proteomes" id="UP000051574">
    <property type="component" value="Unassembled WGS sequence"/>
</dbReference>
<sequence>MLQPHTKVPDPMIKRNHLRMHAERMYPILKRKETERKLKGILKFQERQSINDRKKHEAKLKEKENDGFSKDIWDIQNTLHQDQWIDKLTKRRILRGTGKLIKVS</sequence>
<comment type="caution">
    <text evidence="1">The sequence shown here is derived from an EMBL/GenBank/DDBJ whole genome shotgun (WGS) entry which is preliminary data.</text>
</comment>
<reference evidence="1 2" key="1">
    <citation type="submission" date="2015-09" db="EMBL/GenBank/DDBJ databases">
        <title>Draft genome of the scarab beetle Oryctes borbonicus.</title>
        <authorList>
            <person name="Meyer J.M."/>
            <person name="Markov G.V."/>
            <person name="Baskaran P."/>
            <person name="Herrmann M."/>
            <person name="Sommer R.J."/>
            <person name="Roedelsperger C."/>
        </authorList>
    </citation>
    <scope>NUCLEOTIDE SEQUENCE [LARGE SCALE GENOMIC DNA]</scope>
    <source>
        <strain evidence="1">OB123</strain>
        <tissue evidence="1">Whole animal</tissue>
    </source>
</reference>
<proteinExistence type="predicted"/>
<organism evidence="1 2">
    <name type="scientific">Oryctes borbonicus</name>
    <dbReference type="NCBI Taxonomy" id="1629725"/>
    <lineage>
        <taxon>Eukaryota</taxon>
        <taxon>Metazoa</taxon>
        <taxon>Ecdysozoa</taxon>
        <taxon>Arthropoda</taxon>
        <taxon>Hexapoda</taxon>
        <taxon>Insecta</taxon>
        <taxon>Pterygota</taxon>
        <taxon>Neoptera</taxon>
        <taxon>Endopterygota</taxon>
        <taxon>Coleoptera</taxon>
        <taxon>Polyphaga</taxon>
        <taxon>Scarabaeiformia</taxon>
        <taxon>Scarabaeidae</taxon>
        <taxon>Dynastinae</taxon>
        <taxon>Oryctes</taxon>
    </lineage>
</organism>
<name>A0A0T6ATS1_9SCAR</name>
<dbReference type="AlphaFoldDB" id="A0A0T6ATS1"/>
<keyword evidence="2" id="KW-1185">Reference proteome</keyword>
<evidence type="ECO:0000313" key="1">
    <source>
        <dbReference type="EMBL" id="KRT78473.1"/>
    </source>
</evidence>
<accession>A0A0T6ATS1</accession>